<dbReference type="InterPro" id="IPR004437">
    <property type="entry name" value="ParB/RepB/Spo0J"/>
</dbReference>
<accession>A0ABV9I6D7</accession>
<organism evidence="4 5">
    <name type="scientific">Deinococcus hohokamensis</name>
    <dbReference type="NCBI Taxonomy" id="309883"/>
    <lineage>
        <taxon>Bacteria</taxon>
        <taxon>Thermotogati</taxon>
        <taxon>Deinococcota</taxon>
        <taxon>Deinococci</taxon>
        <taxon>Deinococcales</taxon>
        <taxon>Deinococcaceae</taxon>
        <taxon>Deinococcus</taxon>
    </lineage>
</organism>
<dbReference type="Gene3D" id="1.10.10.2830">
    <property type="match status" value="1"/>
</dbReference>
<dbReference type="InterPro" id="IPR003115">
    <property type="entry name" value="ParB_N"/>
</dbReference>
<dbReference type="SMART" id="SM00470">
    <property type="entry name" value="ParB"/>
    <property type="match status" value="1"/>
</dbReference>
<feature type="region of interest" description="Disordered" evidence="2">
    <location>
        <begin position="1"/>
        <end position="32"/>
    </location>
</feature>
<dbReference type="InterPro" id="IPR036086">
    <property type="entry name" value="ParB/Sulfiredoxin_sf"/>
</dbReference>
<protein>
    <submittedName>
        <fullName evidence="4">ParB/RepB/Spo0J family partition protein</fullName>
    </submittedName>
</protein>
<dbReference type="NCBIfam" id="TIGR00180">
    <property type="entry name" value="parB_part"/>
    <property type="match status" value="1"/>
</dbReference>
<reference evidence="5" key="1">
    <citation type="journal article" date="2019" name="Int. J. Syst. Evol. Microbiol.">
        <title>The Global Catalogue of Microorganisms (GCM) 10K type strain sequencing project: providing services to taxonomists for standard genome sequencing and annotation.</title>
        <authorList>
            <consortium name="The Broad Institute Genomics Platform"/>
            <consortium name="The Broad Institute Genome Sequencing Center for Infectious Disease"/>
            <person name="Wu L."/>
            <person name="Ma J."/>
        </authorList>
    </citation>
    <scope>NUCLEOTIDE SEQUENCE [LARGE SCALE GENOMIC DNA]</scope>
    <source>
        <strain evidence="5">CCUG 55995</strain>
    </source>
</reference>
<dbReference type="PANTHER" id="PTHR33375">
    <property type="entry name" value="CHROMOSOME-PARTITIONING PROTEIN PARB-RELATED"/>
    <property type="match status" value="1"/>
</dbReference>
<dbReference type="Pfam" id="PF02195">
    <property type="entry name" value="ParB_N"/>
    <property type="match status" value="1"/>
</dbReference>
<keyword evidence="5" id="KW-1185">Reference proteome</keyword>
<evidence type="ECO:0000313" key="4">
    <source>
        <dbReference type="EMBL" id="MFC4637901.1"/>
    </source>
</evidence>
<sequence length="302" mass="33027">MTRKRPERKRDLAGLLGEDVGPLRKRNGTTAAVPGTVSLPVTALRPGRHQPRRQFDQAALEALAASLRTEGVLQPLLVRPVEGGHEIVAGERRWRAAELAGLTEVPVLVRELDDRQARAAALIENLQRQDLNVIDEIDGKLGLVAVTLGLEQEAVPGRLMQLLHEAPSKDQAELEALFAPLGESWQSFAKNKLRILNWPPQVVEALRAGLPRTLAALIVSAPEEHHASLIAQAQGGATRAELRAAVDALARQPRRATNRAAMVAKRLASRRFMAGLSPEDQKALDRWLAKMPAFLENEAQDD</sequence>
<dbReference type="SUPFAM" id="SSF110849">
    <property type="entry name" value="ParB/Sulfiredoxin"/>
    <property type="match status" value="1"/>
</dbReference>
<evidence type="ECO:0000259" key="3">
    <source>
        <dbReference type="SMART" id="SM00470"/>
    </source>
</evidence>
<dbReference type="RefSeq" id="WP_380060928.1">
    <property type="nucleotide sequence ID" value="NZ_JBHSEI010000002.1"/>
</dbReference>
<dbReference type="InterPro" id="IPR050336">
    <property type="entry name" value="Chromosome_partition/occlusion"/>
</dbReference>
<dbReference type="EMBL" id="JBHSEI010000002">
    <property type="protein sequence ID" value="MFC4637901.1"/>
    <property type="molecule type" value="Genomic_DNA"/>
</dbReference>
<feature type="domain" description="ParB-like N-terminal" evidence="3">
    <location>
        <begin position="37"/>
        <end position="126"/>
    </location>
</feature>
<evidence type="ECO:0000313" key="5">
    <source>
        <dbReference type="Proteomes" id="UP001595952"/>
    </source>
</evidence>
<proteinExistence type="inferred from homology"/>
<evidence type="ECO:0000256" key="2">
    <source>
        <dbReference type="SAM" id="MobiDB-lite"/>
    </source>
</evidence>
<dbReference type="SUPFAM" id="SSF109709">
    <property type="entry name" value="KorB DNA-binding domain-like"/>
    <property type="match status" value="1"/>
</dbReference>
<gene>
    <name evidence="4" type="ORF">ACFO0D_06060</name>
</gene>
<name>A0ABV9I6D7_9DEIO</name>
<dbReference type="Gene3D" id="3.90.1530.30">
    <property type="match status" value="1"/>
</dbReference>
<evidence type="ECO:0000256" key="1">
    <source>
        <dbReference type="ARBA" id="ARBA00006295"/>
    </source>
</evidence>
<comment type="similarity">
    <text evidence="1">Belongs to the ParB family.</text>
</comment>
<dbReference type="CDD" id="cd16393">
    <property type="entry name" value="SPO0J_N"/>
    <property type="match status" value="1"/>
</dbReference>
<dbReference type="PANTHER" id="PTHR33375:SF7">
    <property type="entry name" value="CHROMOSOME 2-PARTITIONING PROTEIN PARB-RELATED"/>
    <property type="match status" value="1"/>
</dbReference>
<dbReference type="Proteomes" id="UP001595952">
    <property type="component" value="Unassembled WGS sequence"/>
</dbReference>
<comment type="caution">
    <text evidence="4">The sequence shown here is derived from an EMBL/GenBank/DDBJ whole genome shotgun (WGS) entry which is preliminary data.</text>
</comment>